<evidence type="ECO:0000259" key="1">
    <source>
        <dbReference type="PROSITE" id="PS50943"/>
    </source>
</evidence>
<protein>
    <submittedName>
        <fullName evidence="2">Transcriptional regulator</fullName>
    </submittedName>
</protein>
<dbReference type="CDD" id="cd00093">
    <property type="entry name" value="HTH_XRE"/>
    <property type="match status" value="1"/>
</dbReference>
<keyword evidence="3" id="KW-1185">Reference proteome</keyword>
<dbReference type="EMBL" id="CP017781">
    <property type="protein sequence ID" value="AOZ70998.1"/>
    <property type="molecule type" value="Genomic_DNA"/>
</dbReference>
<dbReference type="GO" id="GO:0003677">
    <property type="term" value="F:DNA binding"/>
    <property type="evidence" value="ECO:0007669"/>
    <property type="project" value="InterPro"/>
</dbReference>
<dbReference type="AlphaFoldDB" id="A0A1D9MGW0"/>
<name>A0A1D9MGW0_9RHOB</name>
<accession>A0A1D9MGW0</accession>
<gene>
    <name evidence="2" type="ORF">LPB142_09845</name>
</gene>
<dbReference type="KEGG" id="rhp:LPB142_09845"/>
<dbReference type="Gene3D" id="1.10.260.40">
    <property type="entry name" value="lambda repressor-like DNA-binding domains"/>
    <property type="match status" value="1"/>
</dbReference>
<dbReference type="Proteomes" id="UP000176562">
    <property type="component" value="Chromosome"/>
</dbReference>
<reference evidence="2 3" key="1">
    <citation type="submission" date="2016-10" db="EMBL/GenBank/DDBJ databases">
        <title>Rhodobacter sp. LPB0142, isolated from sea water.</title>
        <authorList>
            <person name="Kim E."/>
            <person name="Yi H."/>
        </authorList>
    </citation>
    <scope>NUCLEOTIDE SEQUENCE [LARGE SCALE GENOMIC DNA]</scope>
    <source>
        <strain evidence="2 3">LPB0142</strain>
    </source>
</reference>
<proteinExistence type="predicted"/>
<dbReference type="InterPro" id="IPR010982">
    <property type="entry name" value="Lambda_DNA-bd_dom_sf"/>
</dbReference>
<evidence type="ECO:0000313" key="3">
    <source>
        <dbReference type="Proteomes" id="UP000176562"/>
    </source>
</evidence>
<organism evidence="2 3">
    <name type="scientific">Rhodobacter xanthinilyticus</name>
    <dbReference type="NCBI Taxonomy" id="1850250"/>
    <lineage>
        <taxon>Bacteria</taxon>
        <taxon>Pseudomonadati</taxon>
        <taxon>Pseudomonadota</taxon>
        <taxon>Alphaproteobacteria</taxon>
        <taxon>Rhodobacterales</taxon>
        <taxon>Rhodobacter group</taxon>
        <taxon>Rhodobacter</taxon>
    </lineage>
</organism>
<feature type="domain" description="HTH cro/C1-type" evidence="1">
    <location>
        <begin position="7"/>
        <end position="59"/>
    </location>
</feature>
<dbReference type="Pfam" id="PF13560">
    <property type="entry name" value="HTH_31"/>
    <property type="match status" value="1"/>
</dbReference>
<dbReference type="STRING" id="1850250.LPB142_09845"/>
<evidence type="ECO:0000313" key="2">
    <source>
        <dbReference type="EMBL" id="AOZ70998.1"/>
    </source>
</evidence>
<dbReference type="PROSITE" id="PS50943">
    <property type="entry name" value="HTH_CROC1"/>
    <property type="match status" value="1"/>
</dbReference>
<sequence length="78" mass="8270">MNAVQCRMARAAVGFGIRELAQRAGVAIDTVARLERGDTLRPRTVEAICAALEEAGVEFIEATETAGVGVRLKGDRNA</sequence>
<dbReference type="SUPFAM" id="SSF47413">
    <property type="entry name" value="lambda repressor-like DNA-binding domains"/>
    <property type="match status" value="1"/>
</dbReference>
<dbReference type="RefSeq" id="WP_068767080.1">
    <property type="nucleotide sequence ID" value="NZ_CP017781.1"/>
</dbReference>
<dbReference type="InterPro" id="IPR001387">
    <property type="entry name" value="Cro/C1-type_HTH"/>
</dbReference>